<evidence type="ECO:0000313" key="1">
    <source>
        <dbReference type="EMBL" id="KAI5062201.1"/>
    </source>
</evidence>
<keyword evidence="2" id="KW-1185">Reference proteome</keyword>
<accession>A0A9D4Z753</accession>
<dbReference type="AlphaFoldDB" id="A0A9D4Z753"/>
<proteinExistence type="predicted"/>
<reference evidence="1" key="1">
    <citation type="submission" date="2021-01" db="EMBL/GenBank/DDBJ databases">
        <title>Adiantum capillus-veneris genome.</title>
        <authorList>
            <person name="Fang Y."/>
            <person name="Liao Q."/>
        </authorList>
    </citation>
    <scope>NUCLEOTIDE SEQUENCE</scope>
    <source>
        <strain evidence="1">H3</strain>
        <tissue evidence="1">Leaf</tissue>
    </source>
</reference>
<dbReference type="Proteomes" id="UP000886520">
    <property type="component" value="Chromosome 22"/>
</dbReference>
<organism evidence="1 2">
    <name type="scientific">Adiantum capillus-veneris</name>
    <name type="common">Maidenhair fern</name>
    <dbReference type="NCBI Taxonomy" id="13818"/>
    <lineage>
        <taxon>Eukaryota</taxon>
        <taxon>Viridiplantae</taxon>
        <taxon>Streptophyta</taxon>
        <taxon>Embryophyta</taxon>
        <taxon>Tracheophyta</taxon>
        <taxon>Polypodiopsida</taxon>
        <taxon>Polypodiidae</taxon>
        <taxon>Polypodiales</taxon>
        <taxon>Pteridineae</taxon>
        <taxon>Pteridaceae</taxon>
        <taxon>Vittarioideae</taxon>
        <taxon>Adiantum</taxon>
    </lineage>
</organism>
<name>A0A9D4Z753_ADICA</name>
<protein>
    <submittedName>
        <fullName evidence="1">Uncharacterized protein</fullName>
    </submittedName>
</protein>
<dbReference type="EMBL" id="JABFUD020000022">
    <property type="protein sequence ID" value="KAI5062201.1"/>
    <property type="molecule type" value="Genomic_DNA"/>
</dbReference>
<evidence type="ECO:0000313" key="2">
    <source>
        <dbReference type="Proteomes" id="UP000886520"/>
    </source>
</evidence>
<sequence>MGFASDCEAGRHAIFCRRAPRWKAYMVVETRSLVFGHAHRVRAPCDSLCGHSPLVWRTLDYGGVDPSFGGSIRGASSNSSMVAHILQVMELPSSPFSSDACSRLSMGGPQISRST</sequence>
<gene>
    <name evidence="1" type="ORF">GOP47_0022740</name>
</gene>
<comment type="caution">
    <text evidence="1">The sequence shown here is derived from an EMBL/GenBank/DDBJ whole genome shotgun (WGS) entry which is preliminary data.</text>
</comment>